<comment type="similarity">
    <text evidence="1">Belongs to the peptidase A24 family.</text>
</comment>
<dbReference type="Pfam" id="PF01478">
    <property type="entry name" value="Peptidase_A24"/>
    <property type="match status" value="1"/>
</dbReference>
<dbReference type="Proteomes" id="UP001320209">
    <property type="component" value="Chromosome"/>
</dbReference>
<sequence>MEVLYVVFCFFLHFALLFISVYDIITMRIPNVSVVFLSALGLLRSAYMVDGSFFESCAAALFICVVMLLVKKISSKITGENGLGGGDVKFASACGLFFQFSGVWVFFILTGCFGIIAIGIRNLVKLCFGARGEKKGKYVPLAPAIAAAFEFVYFFG</sequence>
<feature type="transmembrane region" description="Helical" evidence="2">
    <location>
        <begin position="53"/>
        <end position="70"/>
    </location>
</feature>
<protein>
    <recommendedName>
        <fullName evidence="3">Prepilin type IV endopeptidase peptidase domain-containing protein</fullName>
    </recommendedName>
</protein>
<evidence type="ECO:0000256" key="2">
    <source>
        <dbReference type="SAM" id="Phobius"/>
    </source>
</evidence>
<evidence type="ECO:0000313" key="5">
    <source>
        <dbReference type="Proteomes" id="UP001320209"/>
    </source>
</evidence>
<keyword evidence="2" id="KW-0472">Membrane</keyword>
<proteinExistence type="inferred from homology"/>
<dbReference type="PANTHER" id="PTHR30487">
    <property type="entry name" value="TYPE 4 PREPILIN-LIKE PROTEINS LEADER PEPTIDE-PROCESSING ENZYME"/>
    <property type="match status" value="1"/>
</dbReference>
<feature type="domain" description="Prepilin type IV endopeptidase peptidase" evidence="3">
    <location>
        <begin position="11"/>
        <end position="117"/>
    </location>
</feature>
<feature type="transmembrane region" description="Helical" evidence="2">
    <location>
        <begin position="5"/>
        <end position="22"/>
    </location>
</feature>
<feature type="transmembrane region" description="Helical" evidence="2">
    <location>
        <begin position="138"/>
        <end position="155"/>
    </location>
</feature>
<keyword evidence="5" id="KW-1185">Reference proteome</keyword>
<feature type="transmembrane region" description="Helical" evidence="2">
    <location>
        <begin position="90"/>
        <end position="118"/>
    </location>
</feature>
<name>A0ABM7V8M7_9PROT</name>
<keyword evidence="2" id="KW-1133">Transmembrane helix</keyword>
<reference evidence="4" key="1">
    <citation type="submission" date="2021-10" db="EMBL/GenBank/DDBJ databases">
        <title>Genome Sequence of The Candidatus Hydrogeosomobacter endosymbioticus, an Intracellular Bacterial Symbiont of the Anaerobic Ciliate GW7.</title>
        <authorList>
            <person name="Shiohama Y."/>
            <person name="Shinzato N."/>
        </authorList>
    </citation>
    <scope>NUCLEOTIDE SEQUENCE [LARGE SCALE GENOMIC DNA]</scope>
    <source>
        <strain evidence="4">200920</strain>
    </source>
</reference>
<evidence type="ECO:0000313" key="4">
    <source>
        <dbReference type="EMBL" id="BDB96140.1"/>
    </source>
</evidence>
<gene>
    <name evidence="4" type="ORF">HYD_2730</name>
</gene>
<dbReference type="PANTHER" id="PTHR30487:SF0">
    <property type="entry name" value="PREPILIN LEADER PEPTIDASE_N-METHYLTRANSFERASE-RELATED"/>
    <property type="match status" value="1"/>
</dbReference>
<keyword evidence="2" id="KW-0812">Transmembrane</keyword>
<dbReference type="EMBL" id="AP025225">
    <property type="protein sequence ID" value="BDB96140.1"/>
    <property type="molecule type" value="Genomic_DNA"/>
</dbReference>
<dbReference type="RefSeq" id="WP_236865609.1">
    <property type="nucleotide sequence ID" value="NZ_AP025225.1"/>
</dbReference>
<evidence type="ECO:0000259" key="3">
    <source>
        <dbReference type="Pfam" id="PF01478"/>
    </source>
</evidence>
<dbReference type="InterPro" id="IPR050882">
    <property type="entry name" value="Prepilin_peptidase/N-MTase"/>
</dbReference>
<dbReference type="InterPro" id="IPR000045">
    <property type="entry name" value="Prepilin_IV_endopep_pep"/>
</dbReference>
<dbReference type="Gene3D" id="1.20.120.1220">
    <property type="match status" value="1"/>
</dbReference>
<organism evidence="4 5">
    <name type="scientific">Candidatus Hydrogenosomobacter endosymbioticus</name>
    <dbReference type="NCBI Taxonomy" id="2558174"/>
    <lineage>
        <taxon>Bacteria</taxon>
        <taxon>Pseudomonadati</taxon>
        <taxon>Pseudomonadota</taxon>
        <taxon>Alphaproteobacteria</taxon>
        <taxon>Holosporales</taxon>
        <taxon>Holosporaceae</taxon>
        <taxon>Candidatus Hydrogenosomobacter</taxon>
    </lineage>
</organism>
<evidence type="ECO:0000256" key="1">
    <source>
        <dbReference type="ARBA" id="ARBA00005801"/>
    </source>
</evidence>
<accession>A0ABM7V8M7</accession>